<dbReference type="SUPFAM" id="SSF46689">
    <property type="entry name" value="Homeodomain-like"/>
    <property type="match status" value="1"/>
</dbReference>
<dbReference type="AlphaFoldDB" id="A0A4Z0R421"/>
<feature type="DNA-binding region" description="H-T-H motif" evidence="2">
    <location>
        <begin position="31"/>
        <end position="50"/>
    </location>
</feature>
<dbReference type="PANTHER" id="PTHR43479">
    <property type="entry name" value="ACREF/ENVCD OPERON REPRESSOR-RELATED"/>
    <property type="match status" value="1"/>
</dbReference>
<feature type="domain" description="HTH tetR-type" evidence="3">
    <location>
        <begin position="8"/>
        <end position="68"/>
    </location>
</feature>
<keyword evidence="1 2" id="KW-0238">DNA-binding</keyword>
<dbReference type="PROSITE" id="PS50977">
    <property type="entry name" value="HTH_TETR_2"/>
    <property type="match status" value="1"/>
</dbReference>
<evidence type="ECO:0000313" key="5">
    <source>
        <dbReference type="Proteomes" id="UP000298460"/>
    </source>
</evidence>
<dbReference type="InterPro" id="IPR001647">
    <property type="entry name" value="HTH_TetR"/>
</dbReference>
<dbReference type="Gene3D" id="1.10.357.10">
    <property type="entry name" value="Tetracycline Repressor, domain 2"/>
    <property type="match status" value="1"/>
</dbReference>
<comment type="caution">
    <text evidence="4">The sequence shown here is derived from an EMBL/GenBank/DDBJ whole genome shotgun (WGS) entry which is preliminary data.</text>
</comment>
<evidence type="ECO:0000256" key="1">
    <source>
        <dbReference type="ARBA" id="ARBA00023125"/>
    </source>
</evidence>
<evidence type="ECO:0000313" key="4">
    <source>
        <dbReference type="EMBL" id="TGE37304.1"/>
    </source>
</evidence>
<gene>
    <name evidence="4" type="ORF">E4K67_15795</name>
</gene>
<dbReference type="InterPro" id="IPR050624">
    <property type="entry name" value="HTH-type_Tx_Regulator"/>
</dbReference>
<dbReference type="OrthoDB" id="9785164at2"/>
<protein>
    <submittedName>
        <fullName evidence="4">TetR/AcrR family transcriptional regulator</fullName>
    </submittedName>
</protein>
<dbReference type="PANTHER" id="PTHR43479:SF11">
    <property type="entry name" value="ACREF_ENVCD OPERON REPRESSOR-RELATED"/>
    <property type="match status" value="1"/>
</dbReference>
<organism evidence="4 5">
    <name type="scientific">Desulfosporosinus fructosivorans</name>
    <dbReference type="NCBI Taxonomy" id="2018669"/>
    <lineage>
        <taxon>Bacteria</taxon>
        <taxon>Bacillati</taxon>
        <taxon>Bacillota</taxon>
        <taxon>Clostridia</taxon>
        <taxon>Eubacteriales</taxon>
        <taxon>Desulfitobacteriaceae</taxon>
        <taxon>Desulfosporosinus</taxon>
    </lineage>
</organism>
<keyword evidence="5" id="KW-1185">Reference proteome</keyword>
<evidence type="ECO:0000256" key="2">
    <source>
        <dbReference type="PROSITE-ProRule" id="PRU00335"/>
    </source>
</evidence>
<dbReference type="GO" id="GO:0003677">
    <property type="term" value="F:DNA binding"/>
    <property type="evidence" value="ECO:0007669"/>
    <property type="project" value="UniProtKB-UniRule"/>
</dbReference>
<name>A0A4Z0R421_9FIRM</name>
<proteinExistence type="predicted"/>
<reference evidence="4 5" key="1">
    <citation type="submission" date="2019-03" db="EMBL/GenBank/DDBJ databases">
        <title>Draft Genome Sequence of Desulfosporosinus fructosivorans Strain 63.6F, Isolated from Marine Sediment in the Baltic Sea.</title>
        <authorList>
            <person name="Hausmann B."/>
            <person name="Vandieken V."/>
            <person name="Pjevac P."/>
            <person name="Schreck K."/>
            <person name="Herbold C.W."/>
            <person name="Loy A."/>
        </authorList>
    </citation>
    <scope>NUCLEOTIDE SEQUENCE [LARGE SCALE GENOMIC DNA]</scope>
    <source>
        <strain evidence="4 5">63.6F</strain>
    </source>
</reference>
<dbReference type="InterPro" id="IPR009057">
    <property type="entry name" value="Homeodomain-like_sf"/>
</dbReference>
<dbReference type="PRINTS" id="PR00455">
    <property type="entry name" value="HTHTETR"/>
</dbReference>
<dbReference type="EMBL" id="SPQQ01000005">
    <property type="protein sequence ID" value="TGE37304.1"/>
    <property type="molecule type" value="Genomic_DNA"/>
</dbReference>
<evidence type="ECO:0000259" key="3">
    <source>
        <dbReference type="PROSITE" id="PS50977"/>
    </source>
</evidence>
<accession>A0A4Z0R421</accession>
<dbReference type="Pfam" id="PF00440">
    <property type="entry name" value="TetR_N"/>
    <property type="match status" value="1"/>
</dbReference>
<dbReference type="RefSeq" id="WP_135548346.1">
    <property type="nucleotide sequence ID" value="NZ_SPQQ01000005.1"/>
</dbReference>
<dbReference type="Proteomes" id="UP000298460">
    <property type="component" value="Unassembled WGS sequence"/>
</dbReference>
<sequence>MNEKINEVSQSQRILNAAFKCISSKGYANVSLRDIADEAGVVLSQLNYYYRNKEGLLIEVIKMLAQQYLSEIEDNLKKGESADERIAYFIKYFEDMLRTKPELFKLLFDLTSMALWSGALKELLSNLFNDLTNLIERYILCSFSIKEKYKSYSSVALSRMILGAMFGTSIQVMLAQDPEDMICSLSAIQLLFE</sequence>